<name>A0A3E2VUD6_CLOIN</name>
<protein>
    <submittedName>
        <fullName evidence="1">Uncharacterized protein</fullName>
    </submittedName>
</protein>
<dbReference type="Proteomes" id="UP000260025">
    <property type="component" value="Unassembled WGS sequence"/>
</dbReference>
<organism evidence="1 2">
    <name type="scientific">Clostridium innocuum</name>
    <dbReference type="NCBI Taxonomy" id="1522"/>
    <lineage>
        <taxon>Bacteria</taxon>
        <taxon>Bacillati</taxon>
        <taxon>Bacillota</taxon>
        <taxon>Clostridia</taxon>
        <taxon>Eubacteriales</taxon>
        <taxon>Clostridiaceae</taxon>
        <taxon>Clostridium</taxon>
    </lineage>
</organism>
<accession>A0A3E2VUD6</accession>
<dbReference type="RefSeq" id="WP_117443557.1">
    <property type="nucleotide sequence ID" value="NZ_JAJFEN010000028.1"/>
</dbReference>
<dbReference type="AlphaFoldDB" id="A0A3E2VUD6"/>
<dbReference type="EMBL" id="QVEV01000019">
    <property type="protein sequence ID" value="RGC14611.1"/>
    <property type="molecule type" value="Genomic_DNA"/>
</dbReference>
<evidence type="ECO:0000313" key="1">
    <source>
        <dbReference type="EMBL" id="RGC14611.1"/>
    </source>
</evidence>
<sequence>MYLIKLCEFIDARMSMMVLGKEQDWIQNQLCRWWIFITGCLPGHCNREINSMHIMKKCMVYRNLNVAVFENLEYFLWYEDEPVFLMQKSFHEVFRGYTSFLAYKITIQDVYSRASQLMSLFIKKQCKIYEHGMILHIVCGDRDMDSNLCSSSIRILLRYACFLALYELCSADHSVWFINPFVKLSADQAGIVLNQINETHKLNNRIVLLYSERYASNLHRVL</sequence>
<comment type="caution">
    <text evidence="1">The sequence shown here is derived from an EMBL/GenBank/DDBJ whole genome shotgun (WGS) entry which is preliminary data.</text>
</comment>
<gene>
    <name evidence="1" type="ORF">DXA38_13025</name>
</gene>
<evidence type="ECO:0000313" key="2">
    <source>
        <dbReference type="Proteomes" id="UP000260025"/>
    </source>
</evidence>
<reference evidence="1 2" key="1">
    <citation type="submission" date="2018-08" db="EMBL/GenBank/DDBJ databases">
        <title>A genome reference for cultivated species of the human gut microbiota.</title>
        <authorList>
            <person name="Zou Y."/>
            <person name="Xue W."/>
            <person name="Luo G."/>
        </authorList>
    </citation>
    <scope>NUCLEOTIDE SEQUENCE [LARGE SCALE GENOMIC DNA]</scope>
    <source>
        <strain evidence="1 2">OF01-2LB</strain>
    </source>
</reference>
<proteinExistence type="predicted"/>